<comment type="caution">
    <text evidence="3">The sequence shown here is derived from an EMBL/GenBank/DDBJ whole genome shotgun (WGS) entry which is preliminary data.</text>
</comment>
<evidence type="ECO:0000313" key="4">
    <source>
        <dbReference type="Proteomes" id="UP000325243"/>
    </source>
</evidence>
<feature type="domain" description="DUF306" evidence="2">
    <location>
        <begin position="47"/>
        <end position="121"/>
    </location>
</feature>
<feature type="region of interest" description="Disordered" evidence="1">
    <location>
        <begin position="29"/>
        <end position="65"/>
    </location>
</feature>
<dbReference type="Proteomes" id="UP000325243">
    <property type="component" value="Unassembled WGS sequence"/>
</dbReference>
<evidence type="ECO:0000259" key="2">
    <source>
        <dbReference type="Pfam" id="PF03724"/>
    </source>
</evidence>
<name>A0A5S4V7Z1_9MICO</name>
<dbReference type="AlphaFoldDB" id="A0A5S4V7Z1"/>
<dbReference type="EMBL" id="VSSB01000001">
    <property type="protein sequence ID" value="TYL53401.1"/>
    <property type="molecule type" value="Genomic_DNA"/>
</dbReference>
<evidence type="ECO:0000313" key="3">
    <source>
        <dbReference type="EMBL" id="TYL53401.1"/>
    </source>
</evidence>
<protein>
    <submittedName>
        <fullName evidence="3">META domain-containing protein</fullName>
    </submittedName>
</protein>
<sequence>MASKRKIIGAGIAVLAVLTLAGCLGEQGSARGGSVDAAGTWGDPSEDGSPYLELEDDGSFSGSDGCNNLTGSWSVDEAEQVLFENVASTLKACEDVDDWLAHLSAATVAGDTMTVLGQDGAEIGQLERSSDTPST</sequence>
<reference evidence="3 4" key="1">
    <citation type="submission" date="2019-08" db="EMBL/GenBank/DDBJ databases">
        <authorList>
            <person name="Hu J."/>
        </authorList>
    </citation>
    <scope>NUCLEOTIDE SEQUENCE [LARGE SCALE GENOMIC DNA]</scope>
    <source>
        <strain evidence="3 4">NEAU-184</strain>
    </source>
</reference>
<keyword evidence="4" id="KW-1185">Reference proteome</keyword>
<proteinExistence type="predicted"/>
<accession>A0A5S4V7Z1</accession>
<dbReference type="PROSITE" id="PS51257">
    <property type="entry name" value="PROKAR_LIPOPROTEIN"/>
    <property type="match status" value="1"/>
</dbReference>
<dbReference type="InterPro" id="IPR038670">
    <property type="entry name" value="HslJ-like_sf"/>
</dbReference>
<dbReference type="Gene3D" id="2.40.128.270">
    <property type="match status" value="1"/>
</dbReference>
<organism evidence="3 4">
    <name type="scientific">Agromyces mariniharenae</name>
    <dbReference type="NCBI Taxonomy" id="2604423"/>
    <lineage>
        <taxon>Bacteria</taxon>
        <taxon>Bacillati</taxon>
        <taxon>Actinomycetota</taxon>
        <taxon>Actinomycetes</taxon>
        <taxon>Micrococcales</taxon>
        <taxon>Microbacteriaceae</taxon>
        <taxon>Agromyces</taxon>
    </lineage>
</organism>
<dbReference type="Pfam" id="PF03724">
    <property type="entry name" value="META"/>
    <property type="match status" value="1"/>
</dbReference>
<dbReference type="RefSeq" id="WP_148732870.1">
    <property type="nucleotide sequence ID" value="NZ_VSSB01000001.1"/>
</dbReference>
<dbReference type="InterPro" id="IPR005184">
    <property type="entry name" value="DUF306_Meta_HslJ"/>
</dbReference>
<gene>
    <name evidence="3" type="ORF">FYC51_06895</name>
</gene>
<evidence type="ECO:0000256" key="1">
    <source>
        <dbReference type="SAM" id="MobiDB-lite"/>
    </source>
</evidence>